<dbReference type="SUPFAM" id="SSF56112">
    <property type="entry name" value="Protein kinase-like (PK-like)"/>
    <property type="match status" value="1"/>
</dbReference>
<dbReference type="Gene3D" id="1.10.510.10">
    <property type="entry name" value="Transferase(Phosphotransferase) domain 1"/>
    <property type="match status" value="1"/>
</dbReference>
<dbReference type="GO" id="GO:0004674">
    <property type="term" value="F:protein serine/threonine kinase activity"/>
    <property type="evidence" value="ECO:0007669"/>
    <property type="project" value="TreeGrafter"/>
</dbReference>
<accession>A0AAD7U941</accession>
<dbReference type="PROSITE" id="PS50011">
    <property type="entry name" value="PROTEIN_KINASE_DOM"/>
    <property type="match status" value="1"/>
</dbReference>
<feature type="coiled-coil region" evidence="1">
    <location>
        <begin position="333"/>
        <end position="415"/>
    </location>
</feature>
<dbReference type="GO" id="GO:0005634">
    <property type="term" value="C:nucleus"/>
    <property type="evidence" value="ECO:0007669"/>
    <property type="project" value="TreeGrafter"/>
</dbReference>
<dbReference type="PANTHER" id="PTHR44167:SF24">
    <property type="entry name" value="SERINE_THREONINE-PROTEIN KINASE CHK2"/>
    <property type="match status" value="1"/>
</dbReference>
<evidence type="ECO:0000313" key="3">
    <source>
        <dbReference type="EMBL" id="KAJ8600318.1"/>
    </source>
</evidence>
<dbReference type="Pfam" id="PF00069">
    <property type="entry name" value="Pkinase"/>
    <property type="match status" value="1"/>
</dbReference>
<dbReference type="EMBL" id="JAQMWT010000524">
    <property type="protein sequence ID" value="KAJ8600318.1"/>
    <property type="molecule type" value="Genomic_DNA"/>
</dbReference>
<organism evidence="3 4">
    <name type="scientific">Chrysophaeum taylorii</name>
    <dbReference type="NCBI Taxonomy" id="2483200"/>
    <lineage>
        <taxon>Eukaryota</taxon>
        <taxon>Sar</taxon>
        <taxon>Stramenopiles</taxon>
        <taxon>Ochrophyta</taxon>
        <taxon>Pelagophyceae</taxon>
        <taxon>Pelagomonadales</taxon>
        <taxon>Pelagomonadaceae</taxon>
        <taxon>Chrysophaeum</taxon>
    </lineage>
</organism>
<dbReference type="CDD" id="cd00180">
    <property type="entry name" value="PKc"/>
    <property type="match status" value="1"/>
</dbReference>
<evidence type="ECO:0000256" key="1">
    <source>
        <dbReference type="SAM" id="Coils"/>
    </source>
</evidence>
<protein>
    <recommendedName>
        <fullName evidence="2">Protein kinase domain-containing protein</fullName>
    </recommendedName>
</protein>
<proteinExistence type="predicted"/>
<reference evidence="3" key="1">
    <citation type="submission" date="2023-01" db="EMBL/GenBank/DDBJ databases">
        <title>Metagenome sequencing of chrysophaentin producing Chrysophaeum taylorii.</title>
        <authorList>
            <person name="Davison J."/>
            <person name="Bewley C."/>
        </authorList>
    </citation>
    <scope>NUCLEOTIDE SEQUENCE</scope>
    <source>
        <strain evidence="3">NIES-1699</strain>
    </source>
</reference>
<keyword evidence="4" id="KW-1185">Reference proteome</keyword>
<sequence>MLLSVDALSVAIEVPGGSRYRGIAECAGKLYCAPACANSVLVIDPADDTLSTIPIAFRGRGKWRGIAACGGKLSLCEANERVKKARRGEIREDLNGLELVRDVLARLASSARLVGDDDHATGLDAFELLQFESRDKRDKLDHAQQLIASCCSSEGSAGDLDSCLVEKRNEARAEYVRVLCALQDTYSSEKFARERGRIRDALEREVQCLGTAVRSLEKIRSDHPPLVDDTKSAGQKLRAGTALEAWQALEQWERDTDSRAITAPTDSALEVAWCTLRDVVDARGADGSCDAWEIAHRAALEAVDAEVKHWLSKPHPFSRLPVDAIRTAFVARLDECKANIAALNQARDRARDARREVDEIAAADNRAALGDRVSEPWCAAKERVRTSKKALKSVLRELEDAVEEEEDDEERSATVGALRERVRAARRSVHAAQRDTEDELSKLVALVQDHYPELGVNLKDALASVVTMSPALRSVVRQGRSPLDYERIPWPEHSEPSVSRHAVMACRYDGQACVLKQFHLRNASERRALEREVEMLVSLTHPNVAKLECAFFVENARLGDVQAFVQTPLYAGGTLQQWLARRENKIFAVSQQQQWGTLLFLNAGDRVVATKHVRALRQLLAALSFVHAKGVVHGDIKLDNALVSLSNENQWTVVLSDFDTSRAGDSSSFAKTTRAGGGTPAFAETLDGTTGFNGCFALTCHRPGCRCGFCAYCLADCGDDAHAHVGQCAHGEGLFPAKAQETLARAQRARRDRDLRAYLRTLPHDEARAMLVRSLDRELRDLGLDTRAYLPEKE</sequence>
<feature type="domain" description="Protein kinase" evidence="2">
    <location>
        <begin position="462"/>
        <end position="794"/>
    </location>
</feature>
<evidence type="ECO:0000313" key="4">
    <source>
        <dbReference type="Proteomes" id="UP001230188"/>
    </source>
</evidence>
<dbReference type="SMART" id="SM00220">
    <property type="entry name" value="S_TKc"/>
    <property type="match status" value="1"/>
</dbReference>
<evidence type="ECO:0000259" key="2">
    <source>
        <dbReference type="PROSITE" id="PS50011"/>
    </source>
</evidence>
<name>A0AAD7U941_9STRA</name>
<dbReference type="AlphaFoldDB" id="A0AAD7U941"/>
<dbReference type="PANTHER" id="PTHR44167">
    <property type="entry name" value="OVARIAN-SPECIFIC SERINE/THREONINE-PROTEIN KINASE LOK-RELATED"/>
    <property type="match status" value="1"/>
</dbReference>
<dbReference type="Proteomes" id="UP001230188">
    <property type="component" value="Unassembled WGS sequence"/>
</dbReference>
<dbReference type="InterPro" id="IPR011009">
    <property type="entry name" value="Kinase-like_dom_sf"/>
</dbReference>
<keyword evidence="1" id="KW-0175">Coiled coil</keyword>
<dbReference type="InterPro" id="IPR000719">
    <property type="entry name" value="Prot_kinase_dom"/>
</dbReference>
<comment type="caution">
    <text evidence="3">The sequence shown here is derived from an EMBL/GenBank/DDBJ whole genome shotgun (WGS) entry which is preliminary data.</text>
</comment>
<dbReference type="GO" id="GO:0005524">
    <property type="term" value="F:ATP binding"/>
    <property type="evidence" value="ECO:0007669"/>
    <property type="project" value="InterPro"/>
</dbReference>
<dbReference type="GO" id="GO:0044773">
    <property type="term" value="P:mitotic DNA damage checkpoint signaling"/>
    <property type="evidence" value="ECO:0007669"/>
    <property type="project" value="TreeGrafter"/>
</dbReference>
<gene>
    <name evidence="3" type="ORF">CTAYLR_000626</name>
</gene>